<dbReference type="AlphaFoldDB" id="A0A060I6C4"/>
<keyword evidence="2" id="KW-0805">Transcription regulation</keyword>
<dbReference type="Gene3D" id="1.10.10.10">
    <property type="entry name" value="Winged helix-like DNA-binding domain superfamily/Winged helix DNA-binding domain"/>
    <property type="match status" value="1"/>
</dbReference>
<dbReference type="RefSeq" id="WP_010049693.1">
    <property type="nucleotide sequence ID" value="NZ_CP006986.1"/>
</dbReference>
<dbReference type="Pfam" id="PF08281">
    <property type="entry name" value="Sigma70_r4_2"/>
    <property type="match status" value="1"/>
</dbReference>
<dbReference type="NCBIfam" id="TIGR02937">
    <property type="entry name" value="sigma70-ECF"/>
    <property type="match status" value="1"/>
</dbReference>
<feature type="domain" description="RNA polymerase sigma factor 70 region 4 type 2" evidence="6">
    <location>
        <begin position="126"/>
        <end position="177"/>
    </location>
</feature>
<organism evidence="7 8">
    <name type="scientific">Rhizobium etli bv. mimosae str. IE4771</name>
    <dbReference type="NCBI Taxonomy" id="1432050"/>
    <lineage>
        <taxon>Bacteria</taxon>
        <taxon>Pseudomonadati</taxon>
        <taxon>Pseudomonadota</taxon>
        <taxon>Alphaproteobacteria</taxon>
        <taxon>Hyphomicrobiales</taxon>
        <taxon>Rhizobiaceae</taxon>
        <taxon>Rhizobium/Agrobacterium group</taxon>
        <taxon>Rhizobium</taxon>
    </lineage>
</organism>
<dbReference type="Proteomes" id="UP000027180">
    <property type="component" value="Chromosome"/>
</dbReference>
<dbReference type="Pfam" id="PF04542">
    <property type="entry name" value="Sigma70_r2"/>
    <property type="match status" value="1"/>
</dbReference>
<evidence type="ECO:0000256" key="2">
    <source>
        <dbReference type="ARBA" id="ARBA00023015"/>
    </source>
</evidence>
<evidence type="ECO:0000256" key="4">
    <source>
        <dbReference type="ARBA" id="ARBA00023163"/>
    </source>
</evidence>
<feature type="domain" description="RNA polymerase sigma-70 region 2" evidence="5">
    <location>
        <begin position="28"/>
        <end position="95"/>
    </location>
</feature>
<dbReference type="EMBL" id="CP006986">
    <property type="protein sequence ID" value="AIC29314.1"/>
    <property type="molecule type" value="Genomic_DNA"/>
</dbReference>
<name>A0A060I6C4_RHIET</name>
<dbReference type="InterPro" id="IPR039425">
    <property type="entry name" value="RNA_pol_sigma-70-like"/>
</dbReference>
<dbReference type="Gene3D" id="1.10.1740.10">
    <property type="match status" value="1"/>
</dbReference>
<dbReference type="InterPro" id="IPR013249">
    <property type="entry name" value="RNA_pol_sigma70_r4_t2"/>
</dbReference>
<dbReference type="GO" id="GO:0016987">
    <property type="term" value="F:sigma factor activity"/>
    <property type="evidence" value="ECO:0007669"/>
    <property type="project" value="UniProtKB-KW"/>
</dbReference>
<dbReference type="PANTHER" id="PTHR43133">
    <property type="entry name" value="RNA POLYMERASE ECF-TYPE SIGMA FACTO"/>
    <property type="match status" value="1"/>
</dbReference>
<dbReference type="InterPro" id="IPR014284">
    <property type="entry name" value="RNA_pol_sigma-70_dom"/>
</dbReference>
<dbReference type="InterPro" id="IPR013324">
    <property type="entry name" value="RNA_pol_sigma_r3/r4-like"/>
</dbReference>
<evidence type="ECO:0000259" key="6">
    <source>
        <dbReference type="Pfam" id="PF08281"/>
    </source>
</evidence>
<evidence type="ECO:0000313" key="7">
    <source>
        <dbReference type="EMBL" id="AIC29314.1"/>
    </source>
</evidence>
<proteinExistence type="inferred from homology"/>
<dbReference type="OrthoDB" id="9784272at2"/>
<dbReference type="InterPro" id="IPR036388">
    <property type="entry name" value="WH-like_DNA-bd_sf"/>
</dbReference>
<dbReference type="GO" id="GO:0003677">
    <property type="term" value="F:DNA binding"/>
    <property type="evidence" value="ECO:0007669"/>
    <property type="project" value="InterPro"/>
</dbReference>
<dbReference type="HOGENOM" id="CLU_047691_9_3_5"/>
<evidence type="ECO:0000256" key="3">
    <source>
        <dbReference type="ARBA" id="ARBA00023082"/>
    </source>
</evidence>
<dbReference type="KEGG" id="rei:IE4771_CH04266"/>
<dbReference type="PANTHER" id="PTHR43133:SF62">
    <property type="entry name" value="RNA POLYMERASE SIGMA FACTOR SIGZ"/>
    <property type="match status" value="1"/>
</dbReference>
<keyword evidence="4" id="KW-0804">Transcription</keyword>
<evidence type="ECO:0000313" key="8">
    <source>
        <dbReference type="Proteomes" id="UP000027180"/>
    </source>
</evidence>
<comment type="similarity">
    <text evidence="1">Belongs to the sigma-70 factor family. ECF subfamily.</text>
</comment>
<accession>A0A060I6C4</accession>
<dbReference type="CDD" id="cd06171">
    <property type="entry name" value="Sigma70_r4"/>
    <property type="match status" value="1"/>
</dbReference>
<sequence>MDAEERRRFAALAKAVADDRDQQAFSILFDYFAPRLKAWLMRRKMTSGEAEELVQEIMIVLWHKAYLYDATRSSLSTWLFRIARNRRIDLQRRADARLFDETDPALQPPADIGAEDIIVNDDRDAKIRAAVGQLPQEQRDMLRAAFFLGQSHAEIAESTGLPLGTVKSRIRLAFGKLRKVLEQELG</sequence>
<dbReference type="SUPFAM" id="SSF88946">
    <property type="entry name" value="Sigma2 domain of RNA polymerase sigma factors"/>
    <property type="match status" value="1"/>
</dbReference>
<dbReference type="InterPro" id="IPR007627">
    <property type="entry name" value="RNA_pol_sigma70_r2"/>
</dbReference>
<reference evidence="7 8" key="1">
    <citation type="submission" date="2013-12" db="EMBL/GenBank/DDBJ databases">
        <title>Complete genome sequence of Rhizobium etli bv. mimosae IE4771.</title>
        <authorList>
            <person name="Bustos P."/>
            <person name="Santamaria R.I."/>
            <person name="Lozano L."/>
            <person name="Ormeno-Orrillo E."/>
            <person name="Rogel M.A."/>
            <person name="Romero D."/>
            <person name="Cevallos M.A."/>
            <person name="Martinez-Romero E."/>
            <person name="Gonzalez V."/>
        </authorList>
    </citation>
    <scope>NUCLEOTIDE SEQUENCE [LARGE SCALE GENOMIC DNA]</scope>
    <source>
        <strain evidence="7 8">IE4771</strain>
    </source>
</reference>
<keyword evidence="3" id="KW-0731">Sigma factor</keyword>
<protein>
    <submittedName>
        <fullName evidence="7">RNA polymerase sigma-24 factor RpoE 4</fullName>
    </submittedName>
</protein>
<gene>
    <name evidence="7" type="primary">rpoE-4</name>
    <name evidence="7" type="ORF">IE4771_CH04266</name>
</gene>
<evidence type="ECO:0000256" key="1">
    <source>
        <dbReference type="ARBA" id="ARBA00010641"/>
    </source>
</evidence>
<dbReference type="SUPFAM" id="SSF88659">
    <property type="entry name" value="Sigma3 and sigma4 domains of RNA polymerase sigma factors"/>
    <property type="match status" value="1"/>
</dbReference>
<dbReference type="InterPro" id="IPR013325">
    <property type="entry name" value="RNA_pol_sigma_r2"/>
</dbReference>
<dbReference type="GO" id="GO:0006352">
    <property type="term" value="P:DNA-templated transcription initiation"/>
    <property type="evidence" value="ECO:0007669"/>
    <property type="project" value="InterPro"/>
</dbReference>
<evidence type="ECO:0000259" key="5">
    <source>
        <dbReference type="Pfam" id="PF04542"/>
    </source>
</evidence>